<evidence type="ECO:0008006" key="2">
    <source>
        <dbReference type="Google" id="ProtNLM"/>
    </source>
</evidence>
<dbReference type="AlphaFoldDB" id="A0A381VKC0"/>
<dbReference type="Gene3D" id="2.130.10.10">
    <property type="entry name" value="YVTN repeat-like/Quinoprotein amine dehydrogenase"/>
    <property type="match status" value="1"/>
</dbReference>
<name>A0A381VKC0_9ZZZZ</name>
<dbReference type="PANTHER" id="PTHR35340:SF5">
    <property type="entry name" value="ASST-DOMAIN-CONTAINING PROTEIN"/>
    <property type="match status" value="1"/>
</dbReference>
<dbReference type="InterPro" id="IPR053143">
    <property type="entry name" value="Arylsulfate_ST"/>
</dbReference>
<dbReference type="Pfam" id="PF05935">
    <property type="entry name" value="Arylsulfotrans"/>
    <property type="match status" value="1"/>
</dbReference>
<accession>A0A381VKC0</accession>
<proteinExistence type="predicted"/>
<gene>
    <name evidence="1" type="ORF">METZ01_LOCUS93518</name>
</gene>
<sequence length="458" mass="50878">MAVLVSAASHAFPTIYPTSTTIYDPDRAWNGYTVYPTPDDKGVILVDMNGNIVRRWTDIVGLGRILPGGYIMGVTPEDSPGGGGDGAELVQKDWGGNVIWSFNRTEQMETGDGGTVWSARLHHDWQREGLPAGYYAPESSPATTSGRTLILAHKNVMVPEISDQRLIDDYILEVSWDGEVLWSWLASDHINELGFSGAARRAIRQSGTGGRPLTTGLDMETVIRSQDWLHINAATYLGPNRWYDQGDERFHPDNVIFSGRHANIVGIIARSGEIVWRMGPDFRETEALREIGQVIGQHHPHIIPVGLPGAGHLMVFDNGGGAGYGEPTPAAPNGRNIVARRGSRVLEINPVTMEIVWEYSISGHGSFRFFSWNVSGAQRLPNGNTLITEGAPGRAFEVTVDGEIVWEYINPFFYESDDTRHNIYRAFRVPYDWVPQLDRPEERAIVPPHPSEFRIEPR</sequence>
<dbReference type="InterPro" id="IPR010262">
    <property type="entry name" value="Arylsulfotransferase_bact"/>
</dbReference>
<reference evidence="1" key="1">
    <citation type="submission" date="2018-05" db="EMBL/GenBank/DDBJ databases">
        <authorList>
            <person name="Lanie J.A."/>
            <person name="Ng W.-L."/>
            <person name="Kazmierczak K.M."/>
            <person name="Andrzejewski T.M."/>
            <person name="Davidsen T.M."/>
            <person name="Wayne K.J."/>
            <person name="Tettelin H."/>
            <person name="Glass J.I."/>
            <person name="Rusch D."/>
            <person name="Podicherti R."/>
            <person name="Tsui H.-C.T."/>
            <person name="Winkler M.E."/>
        </authorList>
    </citation>
    <scope>NUCLEOTIDE SEQUENCE</scope>
</reference>
<organism evidence="1">
    <name type="scientific">marine metagenome</name>
    <dbReference type="NCBI Taxonomy" id="408172"/>
    <lineage>
        <taxon>unclassified sequences</taxon>
        <taxon>metagenomes</taxon>
        <taxon>ecological metagenomes</taxon>
    </lineage>
</organism>
<dbReference type="GO" id="GO:0004062">
    <property type="term" value="F:aryl sulfotransferase activity"/>
    <property type="evidence" value="ECO:0007669"/>
    <property type="project" value="InterPro"/>
</dbReference>
<dbReference type="EMBL" id="UINC01009051">
    <property type="protein sequence ID" value="SVA40664.1"/>
    <property type="molecule type" value="Genomic_DNA"/>
</dbReference>
<protein>
    <recommendedName>
        <fullName evidence="2">Thioredoxin</fullName>
    </recommendedName>
</protein>
<dbReference type="PANTHER" id="PTHR35340">
    <property type="entry name" value="PQQ ENZYME REPEAT PROTEIN-RELATED"/>
    <property type="match status" value="1"/>
</dbReference>
<evidence type="ECO:0000313" key="1">
    <source>
        <dbReference type="EMBL" id="SVA40664.1"/>
    </source>
</evidence>
<dbReference type="InterPro" id="IPR015943">
    <property type="entry name" value="WD40/YVTN_repeat-like_dom_sf"/>
</dbReference>